<dbReference type="Proteomes" id="UP000242875">
    <property type="component" value="Unassembled WGS sequence"/>
</dbReference>
<proteinExistence type="inferred from homology"/>
<feature type="region of interest" description="Disordered" evidence="2">
    <location>
        <begin position="1"/>
        <end position="39"/>
    </location>
</feature>
<gene>
    <name evidence="4" type="ORF">BZG36_02018</name>
</gene>
<keyword evidence="1" id="KW-0809">Transit peptide</keyword>
<dbReference type="OrthoDB" id="1711508at2759"/>
<keyword evidence="5" id="KW-1185">Reference proteome</keyword>
<keyword evidence="1" id="KW-0496">Mitochondrion</keyword>
<keyword evidence="1" id="KW-0653">Protein transport</keyword>
<dbReference type="InterPro" id="IPR004274">
    <property type="entry name" value="FCP1_dom"/>
</dbReference>
<keyword evidence="1" id="KW-0813">Transport</keyword>
<accession>A0A261Y4J7</accession>
<evidence type="ECO:0000259" key="3">
    <source>
        <dbReference type="PROSITE" id="PS50969"/>
    </source>
</evidence>
<dbReference type="Gene3D" id="3.40.50.1000">
    <property type="entry name" value="HAD superfamily/HAD-like"/>
    <property type="match status" value="1"/>
</dbReference>
<comment type="subunit">
    <text evidence="1">Component of the TIM23 complex.</text>
</comment>
<evidence type="ECO:0000313" key="4">
    <source>
        <dbReference type="EMBL" id="OZJ05394.1"/>
    </source>
</evidence>
<dbReference type="SUPFAM" id="SSF56784">
    <property type="entry name" value="HAD-like"/>
    <property type="match status" value="1"/>
</dbReference>
<dbReference type="InterPro" id="IPR050365">
    <property type="entry name" value="TIM50"/>
</dbReference>
<evidence type="ECO:0000313" key="5">
    <source>
        <dbReference type="Proteomes" id="UP000242875"/>
    </source>
</evidence>
<reference evidence="4 5" key="1">
    <citation type="journal article" date="2017" name="Mycologia">
        <title>Bifiguratus adelaidae, gen. et sp. nov., a new member of Mucoromycotina in endophytic and soil-dwelling habitats.</title>
        <authorList>
            <person name="Torres-Cruz T.J."/>
            <person name="Billingsley Tobias T.L."/>
            <person name="Almatruk M."/>
            <person name="Hesse C."/>
            <person name="Kuske C.R."/>
            <person name="Desiro A."/>
            <person name="Benucci G.M."/>
            <person name="Bonito G."/>
            <person name="Stajich J.E."/>
            <person name="Dunlap C."/>
            <person name="Arnold A.E."/>
            <person name="Porras-Alfaro A."/>
        </authorList>
    </citation>
    <scope>NUCLEOTIDE SEQUENCE [LARGE SCALE GENOMIC DNA]</scope>
    <source>
        <strain evidence="4 5">AZ0501</strain>
    </source>
</reference>
<dbReference type="AlphaFoldDB" id="A0A261Y4J7"/>
<comment type="subcellular location">
    <subcellularLocation>
        <location evidence="1">Mitochondrion inner membrane</location>
        <topology evidence="1">Single-pass membrane protein</topology>
    </subcellularLocation>
</comment>
<evidence type="ECO:0000256" key="1">
    <source>
        <dbReference type="RuleBase" id="RU365079"/>
    </source>
</evidence>
<sequence length="397" mass="45308">MTRHGYKQGSTSLEQTRNNDLDAHYARSESNQNAASTPIETAREDAGTDLGGIQADLKADNDLDTTSVSKSEQSRRSVSVDPEYLRHVDQQTTAGQMGRKKLLILDLNGTLFYRPRGSGPNRRIFNRPHIHTFLHYALSHYVVMVWSSAQAYNVDRMLDKFGLYKHHVSAVWNRSSFNLSREEFKRKTLTIKDLNLVWKENDTTPFLRRNALLETTEASHMSNDPSVSRHVPSDDMDGHVFYPSHFFDQSNTVLLDDSPDKAQLQPYNAIHMPEFDGKRFHWGRDSELLSVIAYLEKLEKHDNVSWYIKHHPYQPSHAEVPGTIHPEEASPDGTRSANSSAQDLDDEQFNVRWRFPSSSMELQRIDHYAGPHPPYAYPLKLAPTPHLLIPGSCETTS</sequence>
<feature type="compositionally biased region" description="Polar residues" evidence="2">
    <location>
        <begin position="333"/>
        <end position="342"/>
    </location>
</feature>
<organism evidence="4 5">
    <name type="scientific">Bifiguratus adelaidae</name>
    <dbReference type="NCBI Taxonomy" id="1938954"/>
    <lineage>
        <taxon>Eukaryota</taxon>
        <taxon>Fungi</taxon>
        <taxon>Fungi incertae sedis</taxon>
        <taxon>Mucoromycota</taxon>
        <taxon>Mucoromycotina</taxon>
        <taxon>Endogonomycetes</taxon>
        <taxon>Endogonales</taxon>
        <taxon>Endogonales incertae sedis</taxon>
        <taxon>Bifiguratus</taxon>
    </lineage>
</organism>
<dbReference type="GO" id="GO:0005744">
    <property type="term" value="C:TIM23 mitochondrial import inner membrane translocase complex"/>
    <property type="evidence" value="ECO:0007669"/>
    <property type="project" value="UniProtKB-UniRule"/>
</dbReference>
<dbReference type="Pfam" id="PF03031">
    <property type="entry name" value="NIF"/>
    <property type="match status" value="2"/>
</dbReference>
<evidence type="ECO:0000256" key="2">
    <source>
        <dbReference type="SAM" id="MobiDB-lite"/>
    </source>
</evidence>
<feature type="region of interest" description="Disordered" evidence="2">
    <location>
        <begin position="317"/>
        <end position="343"/>
    </location>
</feature>
<comment type="similarity">
    <text evidence="1">Belongs to the TIM50 family.</text>
</comment>
<protein>
    <recommendedName>
        <fullName evidence="1">Mitochondrial import inner membrane translocase subunit TIM50</fullName>
    </recommendedName>
</protein>
<comment type="function">
    <text evidence="1">Essential component of the TIM23 complex, a complex that mediates the translocation of transit peptide-containing proteins across the mitochondrial inner membrane.</text>
</comment>
<comment type="caution">
    <text evidence="4">The sequence shown here is derived from an EMBL/GenBank/DDBJ whole genome shotgun (WGS) entry which is preliminary data.</text>
</comment>
<dbReference type="InterPro" id="IPR036412">
    <property type="entry name" value="HAD-like_sf"/>
</dbReference>
<name>A0A261Y4J7_9FUNG</name>
<dbReference type="PANTHER" id="PTHR12210">
    <property type="entry name" value="DULLARD PROTEIN PHOSPHATASE"/>
    <property type="match status" value="1"/>
</dbReference>
<feature type="compositionally biased region" description="Polar residues" evidence="2">
    <location>
        <begin position="28"/>
        <end position="39"/>
    </location>
</feature>
<keyword evidence="1" id="KW-0811">Translocation</keyword>
<feature type="compositionally biased region" description="Basic and acidic residues" evidence="2">
    <location>
        <begin position="17"/>
        <end position="27"/>
    </location>
</feature>
<dbReference type="SMART" id="SM00577">
    <property type="entry name" value="CPDc"/>
    <property type="match status" value="1"/>
</dbReference>
<feature type="domain" description="FCP1 homology" evidence="3">
    <location>
        <begin position="96"/>
        <end position="298"/>
    </location>
</feature>
<dbReference type="PROSITE" id="PS50969">
    <property type="entry name" value="FCP1"/>
    <property type="match status" value="1"/>
</dbReference>
<dbReference type="GO" id="GO:0015031">
    <property type="term" value="P:protein transport"/>
    <property type="evidence" value="ECO:0007669"/>
    <property type="project" value="UniProtKB-KW"/>
</dbReference>
<dbReference type="InterPro" id="IPR023214">
    <property type="entry name" value="HAD_sf"/>
</dbReference>
<feature type="region of interest" description="Disordered" evidence="2">
    <location>
        <begin position="56"/>
        <end position="83"/>
    </location>
</feature>
<dbReference type="EMBL" id="MVBO01000016">
    <property type="protein sequence ID" value="OZJ05394.1"/>
    <property type="molecule type" value="Genomic_DNA"/>
</dbReference>